<sequence>MLQSVASELPLVSLAAAALLNTLAPPTALLLLLLMLLPLPLPLPLPSPQPFRNPVNSPAFGVPLMVIADAVWK</sequence>
<dbReference type="EMBL" id="GGFM01011244">
    <property type="protein sequence ID" value="MBW31995.1"/>
    <property type="molecule type" value="Transcribed_RNA"/>
</dbReference>
<evidence type="ECO:0000256" key="1">
    <source>
        <dbReference type="SAM" id="Phobius"/>
    </source>
</evidence>
<keyword evidence="1" id="KW-0812">Transmembrane</keyword>
<keyword evidence="1" id="KW-0472">Membrane</keyword>
<name>A0A2M3ZU20_9DIPT</name>
<accession>A0A2M3ZU20</accession>
<proteinExistence type="predicted"/>
<protein>
    <submittedName>
        <fullName evidence="2">Putative secreted peptide</fullName>
    </submittedName>
</protein>
<organism evidence="2">
    <name type="scientific">Anopheles braziliensis</name>
    <dbReference type="NCBI Taxonomy" id="58242"/>
    <lineage>
        <taxon>Eukaryota</taxon>
        <taxon>Metazoa</taxon>
        <taxon>Ecdysozoa</taxon>
        <taxon>Arthropoda</taxon>
        <taxon>Hexapoda</taxon>
        <taxon>Insecta</taxon>
        <taxon>Pterygota</taxon>
        <taxon>Neoptera</taxon>
        <taxon>Endopterygota</taxon>
        <taxon>Diptera</taxon>
        <taxon>Nematocera</taxon>
        <taxon>Culicoidea</taxon>
        <taxon>Culicidae</taxon>
        <taxon>Anophelinae</taxon>
        <taxon>Anopheles</taxon>
    </lineage>
</organism>
<keyword evidence="1" id="KW-1133">Transmembrane helix</keyword>
<dbReference type="AlphaFoldDB" id="A0A2M3ZU20"/>
<feature type="transmembrane region" description="Helical" evidence="1">
    <location>
        <begin position="12"/>
        <end position="35"/>
    </location>
</feature>
<evidence type="ECO:0000313" key="2">
    <source>
        <dbReference type="EMBL" id="MBW31995.1"/>
    </source>
</evidence>
<reference evidence="2" key="1">
    <citation type="submission" date="2018-01" db="EMBL/GenBank/DDBJ databases">
        <title>An insight into the sialome of Amazonian anophelines.</title>
        <authorList>
            <person name="Ribeiro J.M."/>
            <person name="Scarpassa V."/>
            <person name="Calvo E."/>
        </authorList>
    </citation>
    <scope>NUCLEOTIDE SEQUENCE</scope>
    <source>
        <tissue evidence="2">Salivary glands</tissue>
    </source>
</reference>